<name>A0A1E3H906_9HYPH</name>
<evidence type="ECO:0008006" key="3">
    <source>
        <dbReference type="Google" id="ProtNLM"/>
    </source>
</evidence>
<gene>
    <name evidence="1" type="ORF">A6302_00108</name>
</gene>
<comment type="caution">
    <text evidence="1">The sequence shown here is derived from an EMBL/GenBank/DDBJ whole genome shotgun (WGS) entry which is preliminary data.</text>
</comment>
<keyword evidence="2" id="KW-1185">Reference proteome</keyword>
<sequence length="57" mass="6333">MSFFRSSETDALMRGLDRSYAMIEFDPTGKILAANANFLTPSAIRWTRFAGATTHCS</sequence>
<protein>
    <recommendedName>
        <fullName evidence="3">PAS fold protein</fullName>
    </recommendedName>
</protein>
<organism evidence="1 2">
    <name type="scientific">Methylobrevis pamukkalensis</name>
    <dbReference type="NCBI Taxonomy" id="1439726"/>
    <lineage>
        <taxon>Bacteria</taxon>
        <taxon>Pseudomonadati</taxon>
        <taxon>Pseudomonadota</taxon>
        <taxon>Alphaproteobacteria</taxon>
        <taxon>Hyphomicrobiales</taxon>
        <taxon>Pleomorphomonadaceae</taxon>
        <taxon>Methylobrevis</taxon>
    </lineage>
</organism>
<dbReference type="Proteomes" id="UP000094622">
    <property type="component" value="Unassembled WGS sequence"/>
</dbReference>
<dbReference type="EMBL" id="MCRJ01000001">
    <property type="protein sequence ID" value="ODN72615.1"/>
    <property type="molecule type" value="Genomic_DNA"/>
</dbReference>
<dbReference type="AlphaFoldDB" id="A0A1E3H906"/>
<proteinExistence type="predicted"/>
<dbReference type="PATRIC" id="fig|1439726.3.peg.114"/>
<evidence type="ECO:0000313" key="2">
    <source>
        <dbReference type="Proteomes" id="UP000094622"/>
    </source>
</evidence>
<reference evidence="1 2" key="1">
    <citation type="submission" date="2016-07" db="EMBL/GenBank/DDBJ databases">
        <title>Draft Genome Sequence of Methylobrevis pamukkalensis PK2.</title>
        <authorList>
            <person name="Vasilenko O.V."/>
            <person name="Doronina N.V."/>
            <person name="Shmareva M.N."/>
            <person name="Tarlachkov S.V."/>
            <person name="Mustakhimov I."/>
            <person name="Trotsenko Y.A."/>
        </authorList>
    </citation>
    <scope>NUCLEOTIDE SEQUENCE [LARGE SCALE GENOMIC DNA]</scope>
    <source>
        <strain evidence="1 2">PK2</strain>
    </source>
</reference>
<accession>A0A1E3H906</accession>
<evidence type="ECO:0000313" key="1">
    <source>
        <dbReference type="EMBL" id="ODN72615.1"/>
    </source>
</evidence>